<gene>
    <name evidence="3" type="ORF">GM668_18390</name>
</gene>
<evidence type="ECO:0000256" key="1">
    <source>
        <dbReference type="SAM" id="MobiDB-lite"/>
    </source>
</evidence>
<dbReference type="Proteomes" id="UP000484015">
    <property type="component" value="Unassembled WGS sequence"/>
</dbReference>
<feature type="signal peptide" evidence="2">
    <location>
        <begin position="1"/>
        <end position="18"/>
    </location>
</feature>
<feature type="region of interest" description="Disordered" evidence="1">
    <location>
        <begin position="47"/>
        <end position="66"/>
    </location>
</feature>
<sequence>MMKCLAGGWLLAAAAAVAGPVSPSDPAAIEAYRRLPYCRLAPDGKRLAEEPCRRPPTRSFAERRTAPLMPLQPMRPHAAPHAAPHPAPRDEQLPAATLAAPALPVAPAITLPPVPPAPPAVLPPVQPLNQCDTAGCRGANGTLFQQGAGNIVLDPSGRMCTRQGQWVHCQ</sequence>
<keyword evidence="4" id="KW-1185">Reference proteome</keyword>
<protein>
    <submittedName>
        <fullName evidence="3">Uncharacterized protein</fullName>
    </submittedName>
</protein>
<evidence type="ECO:0000313" key="4">
    <source>
        <dbReference type="Proteomes" id="UP000484015"/>
    </source>
</evidence>
<dbReference type="OrthoDB" id="8756280at2"/>
<feature type="chain" id="PRO_5026768047" evidence="2">
    <location>
        <begin position="19"/>
        <end position="170"/>
    </location>
</feature>
<organism evidence="3 4">
    <name type="scientific">Pseudoduganella ginsengisoli</name>
    <dbReference type="NCBI Taxonomy" id="1462440"/>
    <lineage>
        <taxon>Bacteria</taxon>
        <taxon>Pseudomonadati</taxon>
        <taxon>Pseudomonadota</taxon>
        <taxon>Betaproteobacteria</taxon>
        <taxon>Burkholderiales</taxon>
        <taxon>Oxalobacteraceae</taxon>
        <taxon>Telluria group</taxon>
        <taxon>Pseudoduganella</taxon>
    </lineage>
</organism>
<dbReference type="AlphaFoldDB" id="A0A6L6Q2F1"/>
<name>A0A6L6Q2F1_9BURK</name>
<dbReference type="EMBL" id="WNLA01000013">
    <property type="protein sequence ID" value="MTW04053.1"/>
    <property type="molecule type" value="Genomic_DNA"/>
</dbReference>
<keyword evidence="2" id="KW-0732">Signal</keyword>
<accession>A0A6L6Q2F1</accession>
<comment type="caution">
    <text evidence="3">The sequence shown here is derived from an EMBL/GenBank/DDBJ whole genome shotgun (WGS) entry which is preliminary data.</text>
</comment>
<reference evidence="3 4" key="1">
    <citation type="submission" date="2019-11" db="EMBL/GenBank/DDBJ databases">
        <title>Type strains purchased from KCTC, JCM and DSMZ.</title>
        <authorList>
            <person name="Lu H."/>
        </authorList>
    </citation>
    <scope>NUCLEOTIDE SEQUENCE [LARGE SCALE GENOMIC DNA]</scope>
    <source>
        <strain evidence="3 4">KCTC 42409</strain>
    </source>
</reference>
<evidence type="ECO:0000256" key="2">
    <source>
        <dbReference type="SAM" id="SignalP"/>
    </source>
</evidence>
<proteinExistence type="predicted"/>
<dbReference type="RefSeq" id="WP_155440416.1">
    <property type="nucleotide sequence ID" value="NZ_WNLA01000013.1"/>
</dbReference>
<evidence type="ECO:0000313" key="3">
    <source>
        <dbReference type="EMBL" id="MTW04053.1"/>
    </source>
</evidence>